<dbReference type="EMBL" id="VFQX01000029">
    <property type="protein sequence ID" value="KAF0978418.1"/>
    <property type="molecule type" value="Genomic_DNA"/>
</dbReference>
<keyword evidence="3" id="KW-1185">Reference proteome</keyword>
<dbReference type="VEuPathDB" id="AmoebaDB:FDP41_002238"/>
<feature type="region of interest" description="Disordered" evidence="1">
    <location>
        <begin position="17"/>
        <end position="94"/>
    </location>
</feature>
<reference evidence="2 3" key="1">
    <citation type="journal article" date="2019" name="Sci. Rep.">
        <title>Nanopore sequencing improves the draft genome of the human pathogenic amoeba Naegleria fowleri.</title>
        <authorList>
            <person name="Liechti N."/>
            <person name="Schurch N."/>
            <person name="Bruggmann R."/>
            <person name="Wittwer M."/>
        </authorList>
    </citation>
    <scope>NUCLEOTIDE SEQUENCE [LARGE SCALE GENOMIC DNA]</scope>
    <source>
        <strain evidence="2 3">ATCC 30894</strain>
    </source>
</reference>
<feature type="compositionally biased region" description="Polar residues" evidence="1">
    <location>
        <begin position="49"/>
        <end position="63"/>
    </location>
</feature>
<sequence length="154" mass="16967">MFHSSLSSSTNEIFKVGASNNISIGSDKGSCNKKRKEPPSSSPSSLSLTKTSNSHTFLGNSGYSAPKYREQQQRFFKKRKQESEHAEQQQNSSPIQENLVCAIATCNTLPKNTTPIDDQSCNMFGTKIAKKTVMVVEGSRFYHASCQHAAWNGL</sequence>
<name>A0A6A5BXB8_NAEFO</name>
<evidence type="ECO:0000256" key="1">
    <source>
        <dbReference type="SAM" id="MobiDB-lite"/>
    </source>
</evidence>
<dbReference type="VEuPathDB" id="AmoebaDB:NF0105290"/>
<gene>
    <name evidence="2" type="ORF">FDP41_002238</name>
</gene>
<comment type="caution">
    <text evidence="2">The sequence shown here is derived from an EMBL/GenBank/DDBJ whole genome shotgun (WGS) entry which is preliminary data.</text>
</comment>
<organism evidence="2 3">
    <name type="scientific">Naegleria fowleri</name>
    <name type="common">Brain eating amoeba</name>
    <dbReference type="NCBI Taxonomy" id="5763"/>
    <lineage>
        <taxon>Eukaryota</taxon>
        <taxon>Discoba</taxon>
        <taxon>Heterolobosea</taxon>
        <taxon>Tetramitia</taxon>
        <taxon>Eutetramitia</taxon>
        <taxon>Vahlkampfiidae</taxon>
        <taxon>Naegleria</taxon>
    </lineage>
</organism>
<dbReference type="RefSeq" id="XP_044563131.1">
    <property type="nucleotide sequence ID" value="XM_044705410.1"/>
</dbReference>
<evidence type="ECO:0000313" key="3">
    <source>
        <dbReference type="Proteomes" id="UP000444721"/>
    </source>
</evidence>
<protein>
    <submittedName>
        <fullName evidence="2">Uncharacterized protein</fullName>
    </submittedName>
</protein>
<accession>A0A6A5BXB8</accession>
<dbReference type="GeneID" id="68109456"/>
<dbReference type="AlphaFoldDB" id="A0A6A5BXB8"/>
<proteinExistence type="predicted"/>
<evidence type="ECO:0000313" key="2">
    <source>
        <dbReference type="EMBL" id="KAF0978418.1"/>
    </source>
</evidence>
<dbReference type="Proteomes" id="UP000444721">
    <property type="component" value="Unassembled WGS sequence"/>
</dbReference>